<name>A0A095SNL2_9GAMM</name>
<gene>
    <name evidence="2" type="ORF">Y5S_00614</name>
</gene>
<organism evidence="2 3">
    <name type="scientific">Alcanivorax nanhaiticus</name>
    <dbReference type="NCBI Taxonomy" id="1177154"/>
    <lineage>
        <taxon>Bacteria</taxon>
        <taxon>Pseudomonadati</taxon>
        <taxon>Pseudomonadota</taxon>
        <taxon>Gammaproteobacteria</taxon>
        <taxon>Oceanospirillales</taxon>
        <taxon>Alcanivoracaceae</taxon>
        <taxon>Alcanivorax</taxon>
    </lineage>
</organism>
<evidence type="ECO:0000313" key="3">
    <source>
        <dbReference type="Proteomes" id="UP000029444"/>
    </source>
</evidence>
<comment type="caution">
    <text evidence="2">The sequence shown here is derived from an EMBL/GenBank/DDBJ whole genome shotgun (WGS) entry which is preliminary data.</text>
</comment>
<feature type="region of interest" description="Disordered" evidence="1">
    <location>
        <begin position="239"/>
        <end position="269"/>
    </location>
</feature>
<dbReference type="STRING" id="1177154.Y5S_00614"/>
<evidence type="ECO:0000256" key="1">
    <source>
        <dbReference type="SAM" id="MobiDB-lite"/>
    </source>
</evidence>
<dbReference type="Proteomes" id="UP000029444">
    <property type="component" value="Unassembled WGS sequence"/>
</dbReference>
<dbReference type="eggNOG" id="ENOG5032WHD">
    <property type="taxonomic scope" value="Bacteria"/>
</dbReference>
<dbReference type="RefSeq" id="WP_197055082.1">
    <property type="nucleotide sequence ID" value="NZ_ARXV01000002.1"/>
</dbReference>
<dbReference type="AlphaFoldDB" id="A0A095SNL2"/>
<accession>A0A095SNL2</accession>
<keyword evidence="3" id="KW-1185">Reference proteome</keyword>
<protein>
    <submittedName>
        <fullName evidence="2">Uncharacterized protein</fullName>
    </submittedName>
</protein>
<dbReference type="NCBIfam" id="NF041817">
    <property type="entry name" value="Avs3b"/>
    <property type="match status" value="1"/>
</dbReference>
<evidence type="ECO:0000313" key="2">
    <source>
        <dbReference type="EMBL" id="KGD66142.1"/>
    </source>
</evidence>
<proteinExistence type="predicted"/>
<sequence>MTTNENEPEQSSSFSTKTDKFVPANSLLALGQKLVQELGLEESTDTLGRWMAHHIADLMINAENAIGDEKAAAERKCFDAILELWKHRSELPNGKRPFEDLEPVMRAIESLDPEDDTPRYYRAVRPPKGETVETSEQEEWLSLVDGLDYTAKVLIGYCLTEAADAALDKSKEWIELATAIDDQSVPEIVIRYVSTTADVNKEPDPNKEIRSLLDDRIKRLRGFLRISESLANTLEQRIQSLPAAEEEPADEDTLVITPRPRPPDDFPSG</sequence>
<dbReference type="EMBL" id="ARXV01000002">
    <property type="protein sequence ID" value="KGD66142.1"/>
    <property type="molecule type" value="Genomic_DNA"/>
</dbReference>
<feature type="compositionally biased region" description="Acidic residues" evidence="1">
    <location>
        <begin position="244"/>
        <end position="253"/>
    </location>
</feature>
<reference evidence="2 3" key="1">
    <citation type="submission" date="2012-09" db="EMBL/GenBank/DDBJ databases">
        <title>Genome Sequence of alkane-degrading Bacterium Alcanivorax sp. 19-m-6.</title>
        <authorList>
            <person name="Lai Q."/>
            <person name="Shao Z."/>
        </authorList>
    </citation>
    <scope>NUCLEOTIDE SEQUENCE [LARGE SCALE GENOMIC DNA]</scope>
    <source>
        <strain evidence="2 3">19-m-6</strain>
    </source>
</reference>